<dbReference type="AlphaFoldDB" id="A0A095YPH7"/>
<evidence type="ECO:0000256" key="1">
    <source>
        <dbReference type="SAM" id="Phobius"/>
    </source>
</evidence>
<feature type="transmembrane region" description="Helical" evidence="1">
    <location>
        <begin position="20"/>
        <end position="40"/>
    </location>
</feature>
<evidence type="ECO:0000313" key="3">
    <source>
        <dbReference type="Proteomes" id="UP000029629"/>
    </source>
</evidence>
<name>A0A095YPH7_9BURK</name>
<keyword evidence="1" id="KW-0812">Transmembrane</keyword>
<dbReference type="Proteomes" id="UP000029629">
    <property type="component" value="Unassembled WGS sequence"/>
</dbReference>
<keyword evidence="1" id="KW-1133">Transmembrane helix</keyword>
<feature type="transmembrane region" description="Helical" evidence="1">
    <location>
        <begin position="77"/>
        <end position="95"/>
    </location>
</feature>
<keyword evidence="3" id="KW-1185">Reference proteome</keyword>
<sequence>MKKIKFKELPDGFSMGISGTGHMFIGLNSWLSLVIVRLFVSKETLRVCYVVWVMCFLLTFIELYIINSLALGSFTLYLKRALILLTLTIVLYFFGRGSLPYFDESNETSQ</sequence>
<organism evidence="2 3">
    <name type="scientific">Oligella urethralis DNF00040</name>
    <dbReference type="NCBI Taxonomy" id="1401065"/>
    <lineage>
        <taxon>Bacteria</taxon>
        <taxon>Pseudomonadati</taxon>
        <taxon>Pseudomonadota</taxon>
        <taxon>Betaproteobacteria</taxon>
        <taxon>Burkholderiales</taxon>
        <taxon>Alcaligenaceae</taxon>
        <taxon>Oligella</taxon>
    </lineage>
</organism>
<protein>
    <submittedName>
        <fullName evidence="2">Uncharacterized protein</fullName>
    </submittedName>
</protein>
<dbReference type="RefSeq" id="WP_036561387.1">
    <property type="nucleotide sequence ID" value="NZ_JRNI01000127.1"/>
</dbReference>
<evidence type="ECO:0000313" key="2">
    <source>
        <dbReference type="EMBL" id="KGF24263.1"/>
    </source>
</evidence>
<proteinExistence type="predicted"/>
<gene>
    <name evidence="2" type="ORF">HMPREF2130_11760</name>
</gene>
<reference evidence="2 3" key="1">
    <citation type="submission" date="2014-07" db="EMBL/GenBank/DDBJ databases">
        <authorList>
            <person name="McCorrison J."/>
            <person name="Sanka R."/>
            <person name="Torralba M."/>
            <person name="Gillis M."/>
            <person name="Haft D.H."/>
            <person name="Methe B."/>
            <person name="Sutton G."/>
            <person name="Nelson K.E."/>
        </authorList>
    </citation>
    <scope>NUCLEOTIDE SEQUENCE [LARGE SCALE GENOMIC DNA]</scope>
    <source>
        <strain evidence="2 3">DNF00040</strain>
    </source>
</reference>
<keyword evidence="1" id="KW-0472">Membrane</keyword>
<feature type="transmembrane region" description="Helical" evidence="1">
    <location>
        <begin position="47"/>
        <end position="65"/>
    </location>
</feature>
<dbReference type="EMBL" id="JRNI01000127">
    <property type="protein sequence ID" value="KGF24263.1"/>
    <property type="molecule type" value="Genomic_DNA"/>
</dbReference>
<accession>A0A095YPH7</accession>
<comment type="caution">
    <text evidence="2">The sequence shown here is derived from an EMBL/GenBank/DDBJ whole genome shotgun (WGS) entry which is preliminary data.</text>
</comment>